<keyword evidence="4" id="KW-0045">Antibiotic biosynthesis</keyword>
<evidence type="ECO:0000256" key="3">
    <source>
        <dbReference type="ARBA" id="ARBA00023004"/>
    </source>
</evidence>
<name>A0ABW0XPC7_9ACTN</name>
<evidence type="ECO:0000256" key="2">
    <source>
        <dbReference type="ARBA" id="ARBA00023002"/>
    </source>
</evidence>
<evidence type="ECO:0000313" key="6">
    <source>
        <dbReference type="EMBL" id="MFC5671648.1"/>
    </source>
</evidence>
<reference evidence="7" key="1">
    <citation type="journal article" date="2019" name="Int. J. Syst. Evol. Microbiol.">
        <title>The Global Catalogue of Microorganisms (GCM) 10K type strain sequencing project: providing services to taxonomists for standard genome sequencing and annotation.</title>
        <authorList>
            <consortium name="The Broad Institute Genomics Platform"/>
            <consortium name="The Broad Institute Genome Sequencing Center for Infectious Disease"/>
            <person name="Wu L."/>
            <person name="Ma J."/>
        </authorList>
    </citation>
    <scope>NUCLEOTIDE SEQUENCE [LARGE SCALE GENOMIC DNA]</scope>
    <source>
        <strain evidence="7">JCM 13852</strain>
    </source>
</reference>
<gene>
    <name evidence="6" type="ORF">ACFP2V_16420</name>
</gene>
<dbReference type="InterPro" id="IPR042098">
    <property type="entry name" value="TauD-like_sf"/>
</dbReference>
<keyword evidence="6" id="KW-0223">Dioxygenase</keyword>
<dbReference type="InterPro" id="IPR050411">
    <property type="entry name" value="AlphaKG_dependent_hydroxylases"/>
</dbReference>
<dbReference type="GO" id="GO:0051213">
    <property type="term" value="F:dioxygenase activity"/>
    <property type="evidence" value="ECO:0007669"/>
    <property type="project" value="UniProtKB-KW"/>
</dbReference>
<keyword evidence="2 6" id="KW-0560">Oxidoreductase</keyword>
<protein>
    <submittedName>
        <fullName evidence="6">TauD/TfdA family dioxygenase</fullName>
        <ecNumber evidence="6">1.14.11.-</ecNumber>
    </submittedName>
</protein>
<evidence type="ECO:0000259" key="5">
    <source>
        <dbReference type="Pfam" id="PF02668"/>
    </source>
</evidence>
<dbReference type="EMBL" id="JBHSPC010000042">
    <property type="protein sequence ID" value="MFC5671648.1"/>
    <property type="molecule type" value="Genomic_DNA"/>
</dbReference>
<evidence type="ECO:0000256" key="1">
    <source>
        <dbReference type="ARBA" id="ARBA00001954"/>
    </source>
</evidence>
<dbReference type="Proteomes" id="UP001596183">
    <property type="component" value="Unassembled WGS sequence"/>
</dbReference>
<proteinExistence type="predicted"/>
<feature type="domain" description="TauD/TfdA-like" evidence="5">
    <location>
        <begin position="23"/>
        <end position="316"/>
    </location>
</feature>
<evidence type="ECO:0000313" key="7">
    <source>
        <dbReference type="Proteomes" id="UP001596183"/>
    </source>
</evidence>
<dbReference type="EC" id="1.14.11.-" evidence="6"/>
<dbReference type="InterPro" id="IPR003819">
    <property type="entry name" value="TauD/TfdA-like"/>
</dbReference>
<organism evidence="6 7">
    <name type="scientific">Streptomyces incanus</name>
    <dbReference type="NCBI Taxonomy" id="887453"/>
    <lineage>
        <taxon>Bacteria</taxon>
        <taxon>Bacillati</taxon>
        <taxon>Actinomycetota</taxon>
        <taxon>Actinomycetes</taxon>
        <taxon>Kitasatosporales</taxon>
        <taxon>Streptomycetaceae</taxon>
        <taxon>Streptomyces</taxon>
    </lineage>
</organism>
<dbReference type="Gene3D" id="3.60.130.10">
    <property type="entry name" value="Clavaminate synthase-like"/>
    <property type="match status" value="1"/>
</dbReference>
<accession>A0ABW0XPC7</accession>
<dbReference type="RefSeq" id="WP_381212106.1">
    <property type="nucleotide sequence ID" value="NZ_JBHSPC010000042.1"/>
</dbReference>
<comment type="caution">
    <text evidence="6">The sequence shown here is derived from an EMBL/GenBank/DDBJ whole genome shotgun (WGS) entry which is preliminary data.</text>
</comment>
<sequence length="335" mass="37135">MSSISPASLLDEVELQPGRPPILRAEITGDAPRWAAEHQEALRAVVAEHGCVLIRGLGLSDVAGAGAVFERLSTRLMAEREPFAPRRTYADGVYSSAQWPPNQPMCMHHEQSYTLEFPGLMLFACLAAPHQGGATGVADAATVLEELPSALTERFEREGWLLTRSYNDEIGSSLIEAFGTDERGAVESYCRANAIEFEWQPDGSLRTRQRRSAVMRHPVNGRRCWFNQVSFLNEWALAPEVREYLVEVYGADGLPFNTLFGSGDPIGEDVVQLLNKVYETNTAREPWQTGDLMIVDNLRTAHSREPFEGPRDVLVAMADPVRLSDCSPTFEVTAR</sequence>
<keyword evidence="7" id="KW-1185">Reference proteome</keyword>
<dbReference type="PANTHER" id="PTHR10696:SF56">
    <property type="entry name" value="TAUD_TFDA-LIKE DOMAIN-CONTAINING PROTEIN"/>
    <property type="match status" value="1"/>
</dbReference>
<keyword evidence="3" id="KW-0408">Iron</keyword>
<dbReference type="Pfam" id="PF02668">
    <property type="entry name" value="TauD"/>
    <property type="match status" value="1"/>
</dbReference>
<comment type="cofactor">
    <cofactor evidence="1">
        <name>Fe(2+)</name>
        <dbReference type="ChEBI" id="CHEBI:29033"/>
    </cofactor>
</comment>
<dbReference type="SUPFAM" id="SSF51197">
    <property type="entry name" value="Clavaminate synthase-like"/>
    <property type="match status" value="1"/>
</dbReference>
<dbReference type="PANTHER" id="PTHR10696">
    <property type="entry name" value="GAMMA-BUTYROBETAINE HYDROXYLASE-RELATED"/>
    <property type="match status" value="1"/>
</dbReference>
<evidence type="ECO:0000256" key="4">
    <source>
        <dbReference type="ARBA" id="ARBA00023194"/>
    </source>
</evidence>